<organism evidence="1 2">
    <name type="scientific">Dermacentor silvarum</name>
    <name type="common">Tick</name>
    <dbReference type="NCBI Taxonomy" id="543639"/>
    <lineage>
        <taxon>Eukaryota</taxon>
        <taxon>Metazoa</taxon>
        <taxon>Ecdysozoa</taxon>
        <taxon>Arthropoda</taxon>
        <taxon>Chelicerata</taxon>
        <taxon>Arachnida</taxon>
        <taxon>Acari</taxon>
        <taxon>Parasitiformes</taxon>
        <taxon>Ixodida</taxon>
        <taxon>Ixodoidea</taxon>
        <taxon>Ixodidae</taxon>
        <taxon>Rhipicephalinae</taxon>
        <taxon>Dermacentor</taxon>
    </lineage>
</organism>
<dbReference type="EMBL" id="CM023470">
    <property type="protein sequence ID" value="KAH7978787.1"/>
    <property type="molecule type" value="Genomic_DNA"/>
</dbReference>
<keyword evidence="2" id="KW-1185">Reference proteome</keyword>
<evidence type="ECO:0000313" key="2">
    <source>
        <dbReference type="Proteomes" id="UP000821865"/>
    </source>
</evidence>
<comment type="caution">
    <text evidence="1">The sequence shown here is derived from an EMBL/GenBank/DDBJ whole genome shotgun (WGS) entry which is preliminary data.</text>
</comment>
<evidence type="ECO:0000313" key="1">
    <source>
        <dbReference type="EMBL" id="KAH7978787.1"/>
    </source>
</evidence>
<gene>
    <name evidence="1" type="ORF">HPB49_006745</name>
</gene>
<reference evidence="1" key="1">
    <citation type="submission" date="2020-05" db="EMBL/GenBank/DDBJ databases">
        <title>Large-scale comparative analyses of tick genomes elucidate their genetic diversity and vector capacities.</title>
        <authorList>
            <person name="Jia N."/>
            <person name="Wang J."/>
            <person name="Shi W."/>
            <person name="Du L."/>
            <person name="Sun Y."/>
            <person name="Zhan W."/>
            <person name="Jiang J."/>
            <person name="Wang Q."/>
            <person name="Zhang B."/>
            <person name="Ji P."/>
            <person name="Sakyi L.B."/>
            <person name="Cui X."/>
            <person name="Yuan T."/>
            <person name="Jiang B."/>
            <person name="Yang W."/>
            <person name="Lam T.T.-Y."/>
            <person name="Chang Q."/>
            <person name="Ding S."/>
            <person name="Wang X."/>
            <person name="Zhu J."/>
            <person name="Ruan X."/>
            <person name="Zhao L."/>
            <person name="Wei J."/>
            <person name="Que T."/>
            <person name="Du C."/>
            <person name="Cheng J."/>
            <person name="Dai P."/>
            <person name="Han X."/>
            <person name="Huang E."/>
            <person name="Gao Y."/>
            <person name="Liu J."/>
            <person name="Shao H."/>
            <person name="Ye R."/>
            <person name="Li L."/>
            <person name="Wei W."/>
            <person name="Wang X."/>
            <person name="Wang C."/>
            <person name="Yang T."/>
            <person name="Huo Q."/>
            <person name="Li W."/>
            <person name="Guo W."/>
            <person name="Chen H."/>
            <person name="Zhou L."/>
            <person name="Ni X."/>
            <person name="Tian J."/>
            <person name="Zhou Y."/>
            <person name="Sheng Y."/>
            <person name="Liu T."/>
            <person name="Pan Y."/>
            <person name="Xia L."/>
            <person name="Li J."/>
            <person name="Zhao F."/>
            <person name="Cao W."/>
        </authorList>
    </citation>
    <scope>NUCLEOTIDE SEQUENCE</scope>
    <source>
        <strain evidence="1">Dsil-2018</strain>
    </source>
</reference>
<dbReference type="Proteomes" id="UP000821865">
    <property type="component" value="Chromosome 1"/>
</dbReference>
<protein>
    <submittedName>
        <fullName evidence="1">Uncharacterized protein</fullName>
    </submittedName>
</protein>
<proteinExistence type="predicted"/>
<name>A0ACB8DWH3_DERSI</name>
<accession>A0ACB8DWH3</accession>
<sequence>MNLPITGPILVTKVKQFALLIIYVDFQPGGGWVQPFKERHSIVYKANTSEGVSLDVEATQKWVEEMLPRILDNCVDTDVWVSDIKSPAVVSSPIQRLHSYVIKTPKGVVQHNRIHRVPTCPRSAAPVEATGKEKKASPSASRPEPTLSMRVAPSSSANPQTVQEPSGCVFCYGQTIHVTRRVDL</sequence>